<comment type="caution">
    <text evidence="14">The sequence shown here is derived from an EMBL/GenBank/DDBJ whole genome shotgun (WGS) entry which is preliminary data.</text>
</comment>
<evidence type="ECO:0000259" key="13">
    <source>
        <dbReference type="Pfam" id="PF13193"/>
    </source>
</evidence>
<dbReference type="Gene3D" id="2.30.38.10">
    <property type="entry name" value="Luciferase, Domain 3"/>
    <property type="match status" value="1"/>
</dbReference>
<evidence type="ECO:0000256" key="9">
    <source>
        <dbReference type="ARBA" id="ARBA00023277"/>
    </source>
</evidence>
<feature type="domain" description="AMP-dependent synthetase/ligase" evidence="12">
    <location>
        <begin position="352"/>
        <end position="688"/>
    </location>
</feature>
<reference evidence="14 15" key="1">
    <citation type="journal article" date="2018" name="Nat. Ecol. Evol.">
        <title>Genomic signatures of mitonuclear coevolution across populations of Tigriopus californicus.</title>
        <authorList>
            <person name="Barreto F.S."/>
            <person name="Watson E.T."/>
            <person name="Lima T.G."/>
            <person name="Willett C.S."/>
            <person name="Edmands S."/>
            <person name="Li W."/>
            <person name="Burton R.S."/>
        </authorList>
    </citation>
    <scope>NUCLEOTIDE SEQUENCE [LARGE SCALE GENOMIC DNA]</scope>
    <source>
        <strain evidence="14 15">San Diego</strain>
    </source>
</reference>
<keyword evidence="9" id="KW-0119">Carbohydrate metabolism</keyword>
<evidence type="ECO:0000256" key="11">
    <source>
        <dbReference type="ARBA" id="ARBA00045743"/>
    </source>
</evidence>
<dbReference type="PANTHER" id="PTHR24096">
    <property type="entry name" value="LONG-CHAIN-FATTY-ACID--COA LIGASE"/>
    <property type="match status" value="1"/>
</dbReference>
<dbReference type="Pfam" id="PF01263">
    <property type="entry name" value="Aldose_epim"/>
    <property type="match status" value="1"/>
</dbReference>
<evidence type="ECO:0000259" key="12">
    <source>
        <dbReference type="Pfam" id="PF00501"/>
    </source>
</evidence>
<dbReference type="GO" id="GO:0004034">
    <property type="term" value="F:aldose 1-epimerase activity"/>
    <property type="evidence" value="ECO:0007669"/>
    <property type="project" value="UniProtKB-EC"/>
</dbReference>
<evidence type="ECO:0000256" key="1">
    <source>
        <dbReference type="ARBA" id="ARBA00001712"/>
    </source>
</evidence>
<keyword evidence="7" id="KW-0576">Peroxisome</keyword>
<dbReference type="PANTHER" id="PTHR24096:SF149">
    <property type="entry name" value="AMP-BINDING DOMAIN-CONTAINING PROTEIN-RELATED"/>
    <property type="match status" value="1"/>
</dbReference>
<dbReference type="GO" id="GO:0030246">
    <property type="term" value="F:carbohydrate binding"/>
    <property type="evidence" value="ECO:0007669"/>
    <property type="project" value="InterPro"/>
</dbReference>
<evidence type="ECO:0000256" key="6">
    <source>
        <dbReference type="ARBA" id="ARBA00022598"/>
    </source>
</evidence>
<evidence type="ECO:0000256" key="8">
    <source>
        <dbReference type="ARBA" id="ARBA00023235"/>
    </source>
</evidence>
<dbReference type="InterPro" id="IPR014718">
    <property type="entry name" value="GH-type_carb-bd"/>
</dbReference>
<dbReference type="InterPro" id="IPR047215">
    <property type="entry name" value="Galactose_mutarotase-like"/>
</dbReference>
<dbReference type="InterPro" id="IPR025110">
    <property type="entry name" value="AMP-bd_C"/>
</dbReference>
<comment type="function">
    <text evidence="11">Mutarotase that catalyzes the interconversion of beta-D-galactose and alpha-D-galactose during galactose metabolism. Beta-D-galactose is metabolized in the liver into glucose 1-phosphate, the primary metabolic fuel, by the action of four enzymes that constitute the Leloir pathway: GALM, GALK1 (galactokinase), GALT (galactose-1-phosphate uridylyltransferase) and GALE (UDP-galactose-4'-epimerase). Involved in the maintenance of the equilibrium between the beta- and alpha-anomers of galactose, therefore ensuring a sufficient supply of the alpha-anomer for GALK1. Also active on D-glucose although shows a preference for galactose over glucose.</text>
</comment>
<dbReference type="Pfam" id="PF13193">
    <property type="entry name" value="AMP-binding_C"/>
    <property type="match status" value="1"/>
</dbReference>
<dbReference type="GO" id="GO:0005777">
    <property type="term" value="C:peroxisome"/>
    <property type="evidence" value="ECO:0007669"/>
    <property type="project" value="UniProtKB-SubCell"/>
</dbReference>
<comment type="subcellular location">
    <subcellularLocation>
        <location evidence="2">Peroxisome</location>
    </subcellularLocation>
</comment>
<dbReference type="PROSITE" id="PS00455">
    <property type="entry name" value="AMP_BINDING"/>
    <property type="match status" value="1"/>
</dbReference>
<evidence type="ECO:0000256" key="10">
    <source>
        <dbReference type="ARBA" id="ARBA00032729"/>
    </source>
</evidence>
<dbReference type="SUPFAM" id="SSF74650">
    <property type="entry name" value="Galactose mutarotase-like"/>
    <property type="match status" value="1"/>
</dbReference>
<keyword evidence="6" id="KW-0436">Ligase</keyword>
<accession>A0A553PDE1</accession>
<evidence type="ECO:0000256" key="4">
    <source>
        <dbReference type="ARBA" id="ARBA00006432"/>
    </source>
</evidence>
<evidence type="ECO:0000256" key="3">
    <source>
        <dbReference type="ARBA" id="ARBA00004947"/>
    </source>
</evidence>
<dbReference type="UniPathway" id="UPA00214"/>
<dbReference type="AlphaFoldDB" id="A0A553PDE1"/>
<dbReference type="Gene3D" id="2.70.98.10">
    <property type="match status" value="1"/>
</dbReference>
<feature type="domain" description="AMP-binding enzyme C-terminal" evidence="13">
    <location>
        <begin position="739"/>
        <end position="811"/>
    </location>
</feature>
<dbReference type="Gene3D" id="3.30.300.30">
    <property type="match status" value="1"/>
</dbReference>
<comment type="pathway">
    <text evidence="3">Carbohydrate metabolism; galactose metabolism.</text>
</comment>
<evidence type="ECO:0000256" key="7">
    <source>
        <dbReference type="ARBA" id="ARBA00023140"/>
    </source>
</evidence>
<comment type="similarity">
    <text evidence="4">Belongs to the ATP-dependent AMP-binding enzyme family.</text>
</comment>
<comment type="catalytic activity">
    <reaction evidence="1">
        <text>alpha-D-galactose = beta-D-galactose</text>
        <dbReference type="Rhea" id="RHEA:28675"/>
        <dbReference type="ChEBI" id="CHEBI:27667"/>
        <dbReference type="ChEBI" id="CHEBI:28061"/>
        <dbReference type="EC" id="5.1.3.3"/>
    </reaction>
    <physiologicalReaction direction="right-to-left" evidence="1">
        <dbReference type="Rhea" id="RHEA:28677"/>
    </physiologicalReaction>
</comment>
<name>A0A553PDE1_TIGCA</name>
<evidence type="ECO:0000256" key="5">
    <source>
        <dbReference type="ARBA" id="ARBA00021023"/>
    </source>
</evidence>
<dbReference type="STRING" id="6832.A0A553PDE1"/>
<dbReference type="InterPro" id="IPR045851">
    <property type="entry name" value="AMP-bd_C_sf"/>
</dbReference>
<dbReference type="SUPFAM" id="SSF56801">
    <property type="entry name" value="Acetyl-CoA synthetase-like"/>
    <property type="match status" value="2"/>
</dbReference>
<keyword evidence="15" id="KW-1185">Reference proteome</keyword>
<sequence>MSSFIACNQCQVKVEVSLAGKLISYGAAVQSLFVPDRKGQLEDIVLGFDDIQGYLGKNPYFGCIVGRVANRIADARFTLNGQSYQLDKNNGPNALHGGLKGLDKVVWNGEINPNTENSVTFSYLSPDGENQYPGNLMINVTYTLTSSNELQIRYLALGDQSTPVNLASHTYYNLGGHASGSESLSSHEVRFNADHMTPVSDKLIPTGEIKPVDGTDFDLRQKQVLGPLIEKTGGYDHNLCLKDYTDIKEEDIKFCGRMEHPLTGRALEVWSNQPGIQFYTDKVLYSKIPVTQNELPDFTKNSVLSLLFARVRKQIQEKGDFLWLLNADLGIQDKPEDDVGFDKRMASDIEPLSQKMAKAMKSLGFKAKDVTHLALPNNTEFFIPVFGTFICQGTVSLGDPDVKSELMRYQLKEAGAKFVFCTASNLERVKEAAQGMDIKIVVVRDHKSHGEGIYSYSKLLEEADDGKNHEEDAYPILDLTARSTIIWSSGTTGQPKGIEQSNKMLVSWLFTTKLPMVTDKIIQTTCFFHGGGFGMPIYAVADGMTSIFFPNHALEERIEKIHEAVHKFKAKSMVGGSHHAIRLANIPKARSDLDLSSLMIMAPMGSNVPEDTQENLVRTFPNIKQMFNFYSMTEFGALVSLSTTPKNLGVVAPRSQVQVINPETQEPLGPNQSGEILAKGPSLMMGYLNRPEETAACFTPEGYIRTGDKGHYDENGILYFDGRLKDLIKFENKHLYPLEIEKVIIKHPGVDDVAVFGKPDPLHQELITAVVVKAPGSDVTEEDIIKMVAENLDDFKHLRGGVIFAESLPRNTFGALVSLSTTPKNLGVVAPRSQVQVINPETQEPLGPNQSGEILAKGPSLMMGYLNRPEETAACFTPEGYIRTGDKGHYDENGILYFDGRLKDLIKFENKHLYPLEIEK</sequence>
<organism evidence="14 15">
    <name type="scientific">Tigriopus californicus</name>
    <name type="common">Marine copepod</name>
    <dbReference type="NCBI Taxonomy" id="6832"/>
    <lineage>
        <taxon>Eukaryota</taxon>
        <taxon>Metazoa</taxon>
        <taxon>Ecdysozoa</taxon>
        <taxon>Arthropoda</taxon>
        <taxon>Crustacea</taxon>
        <taxon>Multicrustacea</taxon>
        <taxon>Hexanauplia</taxon>
        <taxon>Copepoda</taxon>
        <taxon>Harpacticoida</taxon>
        <taxon>Harpacticidae</taxon>
        <taxon>Tigriopus</taxon>
    </lineage>
</organism>
<dbReference type="GO" id="GO:0016405">
    <property type="term" value="F:CoA-ligase activity"/>
    <property type="evidence" value="ECO:0007669"/>
    <property type="project" value="TreeGrafter"/>
</dbReference>
<evidence type="ECO:0000313" key="15">
    <source>
        <dbReference type="Proteomes" id="UP000318571"/>
    </source>
</evidence>
<dbReference type="Proteomes" id="UP000318571">
    <property type="component" value="Chromosome 2"/>
</dbReference>
<dbReference type="CDD" id="cd09019">
    <property type="entry name" value="galactose_mutarotase_like"/>
    <property type="match status" value="1"/>
</dbReference>
<dbReference type="InterPro" id="IPR042099">
    <property type="entry name" value="ANL_N_sf"/>
</dbReference>
<dbReference type="InterPro" id="IPR008183">
    <property type="entry name" value="Aldose_1/G6P_1-epimerase"/>
</dbReference>
<dbReference type="InterPro" id="IPR011013">
    <property type="entry name" value="Gal_mutarotase_sf_dom"/>
</dbReference>
<evidence type="ECO:0000313" key="14">
    <source>
        <dbReference type="EMBL" id="TRY75702.1"/>
    </source>
</evidence>
<keyword evidence="8" id="KW-0413">Isomerase</keyword>
<dbReference type="GO" id="GO:0006012">
    <property type="term" value="P:galactose metabolic process"/>
    <property type="evidence" value="ECO:0007669"/>
    <property type="project" value="UniProtKB-UniPathway"/>
</dbReference>
<dbReference type="Gene3D" id="3.40.50.12780">
    <property type="entry name" value="N-terminal domain of ligase-like"/>
    <property type="match status" value="1"/>
</dbReference>
<proteinExistence type="inferred from homology"/>
<dbReference type="EMBL" id="VCGU01000005">
    <property type="protein sequence ID" value="TRY75702.1"/>
    <property type="molecule type" value="Genomic_DNA"/>
</dbReference>
<evidence type="ECO:0000256" key="2">
    <source>
        <dbReference type="ARBA" id="ARBA00004275"/>
    </source>
</evidence>
<dbReference type="InterPro" id="IPR000873">
    <property type="entry name" value="AMP-dep_synth/lig_dom"/>
</dbReference>
<feature type="non-terminal residue" evidence="14">
    <location>
        <position position="920"/>
    </location>
</feature>
<gene>
    <name evidence="14" type="ORF">TCAL_12124</name>
</gene>
<protein>
    <recommendedName>
        <fullName evidence="5">Galactose mutarotase</fullName>
    </recommendedName>
    <alternativeName>
        <fullName evidence="10">Aldose 1-epimerase</fullName>
    </alternativeName>
</protein>
<dbReference type="InterPro" id="IPR020845">
    <property type="entry name" value="AMP-binding_CS"/>
</dbReference>
<dbReference type="Pfam" id="PF00501">
    <property type="entry name" value="AMP-binding"/>
    <property type="match status" value="1"/>
</dbReference>